<dbReference type="EMBL" id="HBUF01345782">
    <property type="protein sequence ID" value="CAG6709175.1"/>
    <property type="molecule type" value="Transcribed_RNA"/>
</dbReference>
<dbReference type="PROSITE" id="PS01214">
    <property type="entry name" value="UPF0016"/>
    <property type="match status" value="1"/>
</dbReference>
<dbReference type="EMBL" id="HBUF01345781">
    <property type="protein sequence ID" value="CAG6709173.1"/>
    <property type="molecule type" value="Transcribed_RNA"/>
</dbReference>
<name>A0A8D8W1K5_9HEMI</name>
<sequence>MCLYTKQSQVLAVVLVSLFLAVSTEIAPNEFDGEITTPKPLKLIEDLYKSDIHGSSTSSPNINLGFIHAFVASLSVIVVSELGDKTFFIAAIMAMRHPRVTVFVGAIAALALMTVLSVAFGMAATIIPRKWTYYISTILFIIFGLKMLREGYKMSPNEAQEELEEVQSDLRKRDDELMKRKKGGGSPPPVKKYPTHEQRLDEDQGLCPASTSGEHLDIMVSPLTSSPSSEHIENLGSPGHSNGKVVVSSSDAVTIVRVNSGNVASSHVTSNGVEAVPKFEKEALTGDPESGKTYHAQTLSLLSRVVIQAFTLTFLAEWGDRSQLTTIILAAREDAYGVALGGVLGHSFCTGLAVIGGRFIAQRISVRTVTITGGVVFLVFALTALLFDPTEDDGNGP</sequence>
<comment type="subcellular location">
    <subcellularLocation>
        <location evidence="1 6">Membrane</location>
        <topology evidence="1 6">Multi-pass membrane protein</topology>
    </subcellularLocation>
</comment>
<dbReference type="InterPro" id="IPR049555">
    <property type="entry name" value="GDT1-like_CS"/>
</dbReference>
<evidence type="ECO:0000256" key="5">
    <source>
        <dbReference type="ARBA" id="ARBA00023136"/>
    </source>
</evidence>
<dbReference type="GO" id="GO:0005794">
    <property type="term" value="C:Golgi apparatus"/>
    <property type="evidence" value="ECO:0007669"/>
    <property type="project" value="TreeGrafter"/>
</dbReference>
<comment type="similarity">
    <text evidence="2 6">Belongs to the GDT1 family.</text>
</comment>
<dbReference type="PANTHER" id="PTHR12608:SF1">
    <property type="entry name" value="TRANSMEMBRANE PROTEIN 165"/>
    <property type="match status" value="1"/>
</dbReference>
<dbReference type="EMBL" id="HBUF01345779">
    <property type="protein sequence ID" value="CAG6709169.1"/>
    <property type="molecule type" value="Transcribed_RNA"/>
</dbReference>
<dbReference type="GO" id="GO:0032472">
    <property type="term" value="P:Golgi calcium ion transport"/>
    <property type="evidence" value="ECO:0007669"/>
    <property type="project" value="TreeGrafter"/>
</dbReference>
<evidence type="ECO:0000313" key="8">
    <source>
        <dbReference type="EMBL" id="CAG6641509.1"/>
    </source>
</evidence>
<feature type="chain" id="PRO_5033970240" description="GDT1 family protein" evidence="6">
    <location>
        <begin position="27"/>
        <end position="397"/>
    </location>
</feature>
<evidence type="ECO:0000256" key="1">
    <source>
        <dbReference type="ARBA" id="ARBA00004141"/>
    </source>
</evidence>
<feature type="transmembrane region" description="Helical" evidence="6">
    <location>
        <begin position="336"/>
        <end position="356"/>
    </location>
</feature>
<dbReference type="EMBL" id="HBUF01117722">
    <property type="protein sequence ID" value="CAG6641503.1"/>
    <property type="molecule type" value="Transcribed_RNA"/>
</dbReference>
<dbReference type="InterPro" id="IPR001727">
    <property type="entry name" value="GDT1-like"/>
</dbReference>
<feature type="region of interest" description="Disordered" evidence="7">
    <location>
        <begin position="177"/>
        <end position="198"/>
    </location>
</feature>
<dbReference type="GO" id="GO:0032468">
    <property type="term" value="P:Golgi calcium ion homeostasis"/>
    <property type="evidence" value="ECO:0007669"/>
    <property type="project" value="TreeGrafter"/>
</dbReference>
<dbReference type="GO" id="GO:0005384">
    <property type="term" value="F:manganese ion transmembrane transporter activity"/>
    <property type="evidence" value="ECO:0007669"/>
    <property type="project" value="TreeGrafter"/>
</dbReference>
<evidence type="ECO:0000256" key="2">
    <source>
        <dbReference type="ARBA" id="ARBA00009190"/>
    </source>
</evidence>
<dbReference type="AlphaFoldDB" id="A0A8D8W1K5"/>
<feature type="transmembrane region" description="Helical" evidence="6">
    <location>
        <begin position="100"/>
        <end position="125"/>
    </location>
</feature>
<dbReference type="GO" id="GO:0016020">
    <property type="term" value="C:membrane"/>
    <property type="evidence" value="ECO:0007669"/>
    <property type="project" value="UniProtKB-SubCell"/>
</dbReference>
<keyword evidence="3 6" id="KW-0812">Transmembrane</keyword>
<dbReference type="EMBL" id="HBUF01117728">
    <property type="protein sequence ID" value="CAG6641509.1"/>
    <property type="molecule type" value="Transcribed_RNA"/>
</dbReference>
<dbReference type="GO" id="GO:0015085">
    <property type="term" value="F:calcium ion transmembrane transporter activity"/>
    <property type="evidence" value="ECO:0007669"/>
    <property type="project" value="TreeGrafter"/>
</dbReference>
<feature type="signal peptide" evidence="6">
    <location>
        <begin position="1"/>
        <end position="26"/>
    </location>
</feature>
<feature type="transmembrane region" description="Helical" evidence="6">
    <location>
        <begin position="368"/>
        <end position="387"/>
    </location>
</feature>
<dbReference type="EMBL" id="HBUF01117726">
    <property type="protein sequence ID" value="CAG6641507.1"/>
    <property type="molecule type" value="Transcribed_RNA"/>
</dbReference>
<keyword evidence="6" id="KW-0732">Signal</keyword>
<protein>
    <recommendedName>
        <fullName evidence="6">GDT1 family protein</fullName>
    </recommendedName>
</protein>
<feature type="transmembrane region" description="Helical" evidence="6">
    <location>
        <begin position="131"/>
        <end position="148"/>
    </location>
</feature>
<evidence type="ECO:0000256" key="7">
    <source>
        <dbReference type="SAM" id="MobiDB-lite"/>
    </source>
</evidence>
<dbReference type="EMBL" id="HBUF01345783">
    <property type="protein sequence ID" value="CAG6709177.1"/>
    <property type="molecule type" value="Transcribed_RNA"/>
</dbReference>
<dbReference type="PANTHER" id="PTHR12608">
    <property type="entry name" value="TRANSMEMBRANE PROTEIN HTP-1 RELATED"/>
    <property type="match status" value="1"/>
</dbReference>
<dbReference type="EMBL" id="HBUF01117727">
    <property type="protein sequence ID" value="CAG6641508.1"/>
    <property type="molecule type" value="Transcribed_RNA"/>
</dbReference>
<feature type="transmembrane region" description="Helical" evidence="6">
    <location>
        <begin position="62"/>
        <end position="79"/>
    </location>
</feature>
<proteinExistence type="inferred from homology"/>
<evidence type="ECO:0000256" key="4">
    <source>
        <dbReference type="ARBA" id="ARBA00022989"/>
    </source>
</evidence>
<evidence type="ECO:0000256" key="3">
    <source>
        <dbReference type="ARBA" id="ARBA00022692"/>
    </source>
</evidence>
<keyword evidence="5 6" id="KW-0472">Membrane</keyword>
<accession>A0A8D8W1K5</accession>
<organism evidence="8">
    <name type="scientific">Cacopsylla melanoneura</name>
    <dbReference type="NCBI Taxonomy" id="428564"/>
    <lineage>
        <taxon>Eukaryota</taxon>
        <taxon>Metazoa</taxon>
        <taxon>Ecdysozoa</taxon>
        <taxon>Arthropoda</taxon>
        <taxon>Hexapoda</taxon>
        <taxon>Insecta</taxon>
        <taxon>Pterygota</taxon>
        <taxon>Neoptera</taxon>
        <taxon>Paraneoptera</taxon>
        <taxon>Hemiptera</taxon>
        <taxon>Sternorrhyncha</taxon>
        <taxon>Psylloidea</taxon>
        <taxon>Psyllidae</taxon>
        <taxon>Psyllinae</taxon>
        <taxon>Cacopsylla</taxon>
    </lineage>
</organism>
<evidence type="ECO:0000256" key="6">
    <source>
        <dbReference type="RuleBase" id="RU365102"/>
    </source>
</evidence>
<feature type="transmembrane region" description="Helical" evidence="6">
    <location>
        <begin position="299"/>
        <end position="316"/>
    </location>
</feature>
<reference evidence="8" key="1">
    <citation type="submission" date="2021-05" db="EMBL/GenBank/DDBJ databases">
        <authorList>
            <person name="Alioto T."/>
            <person name="Alioto T."/>
            <person name="Gomez Garrido J."/>
        </authorList>
    </citation>
    <scope>NUCLEOTIDE SEQUENCE</scope>
</reference>
<dbReference type="Pfam" id="PF01169">
    <property type="entry name" value="GDT1"/>
    <property type="match status" value="2"/>
</dbReference>
<keyword evidence="4 6" id="KW-1133">Transmembrane helix</keyword>